<protein>
    <submittedName>
        <fullName evidence="6">G-type lectin S-receptor-like serine/threonine-protein kinase At1g11300</fullName>
    </submittedName>
</protein>
<evidence type="ECO:0000256" key="1">
    <source>
        <dbReference type="ARBA" id="ARBA00022729"/>
    </source>
</evidence>
<dbReference type="PROSITE" id="PS50948">
    <property type="entry name" value="PAN"/>
    <property type="match status" value="1"/>
</dbReference>
<dbReference type="Gramene" id="OE9A119954T1">
    <property type="protein sequence ID" value="OE9A119954C1"/>
    <property type="gene ID" value="OE9A119954"/>
</dbReference>
<keyword evidence="3" id="KW-1133">Transmembrane helix</keyword>
<dbReference type="Proteomes" id="UP000594638">
    <property type="component" value="Unassembled WGS sequence"/>
</dbReference>
<name>A0A8S0QSJ9_OLEEU</name>
<evidence type="ECO:0000256" key="2">
    <source>
        <dbReference type="ARBA" id="ARBA00023157"/>
    </source>
</evidence>
<dbReference type="SUPFAM" id="SSF56112">
    <property type="entry name" value="Protein kinase-like (PK-like)"/>
    <property type="match status" value="1"/>
</dbReference>
<evidence type="ECO:0000313" key="7">
    <source>
        <dbReference type="Proteomes" id="UP000594638"/>
    </source>
</evidence>
<dbReference type="Pfam" id="PF00954">
    <property type="entry name" value="S_locus_glycop"/>
    <property type="match status" value="1"/>
</dbReference>
<proteinExistence type="predicted"/>
<dbReference type="PANTHER" id="PTHR32444:SF150">
    <property type="entry name" value="NON-SPECIFIC SERINE_THREONINE PROTEIN KINASE"/>
    <property type="match status" value="1"/>
</dbReference>
<evidence type="ECO:0000313" key="6">
    <source>
        <dbReference type="EMBL" id="CAA2968460.1"/>
    </source>
</evidence>
<dbReference type="InterPro" id="IPR001245">
    <property type="entry name" value="Ser-Thr/Tyr_kinase_cat_dom"/>
</dbReference>
<dbReference type="AlphaFoldDB" id="A0A8S0QSJ9"/>
<dbReference type="PROSITE" id="PS50011">
    <property type="entry name" value="PROTEIN_KINASE_DOM"/>
    <property type="match status" value="1"/>
</dbReference>
<dbReference type="GO" id="GO:0048544">
    <property type="term" value="P:recognition of pollen"/>
    <property type="evidence" value="ECO:0007669"/>
    <property type="project" value="InterPro"/>
</dbReference>
<keyword evidence="7" id="KW-1185">Reference proteome</keyword>
<dbReference type="GO" id="GO:0005524">
    <property type="term" value="F:ATP binding"/>
    <property type="evidence" value="ECO:0007669"/>
    <property type="project" value="InterPro"/>
</dbReference>
<dbReference type="Pfam" id="PF07714">
    <property type="entry name" value="PK_Tyr_Ser-Thr"/>
    <property type="match status" value="1"/>
</dbReference>
<keyword evidence="3" id="KW-0472">Membrane</keyword>
<dbReference type="InterPro" id="IPR011009">
    <property type="entry name" value="Kinase-like_dom_sf"/>
</dbReference>
<dbReference type="CDD" id="cd01098">
    <property type="entry name" value="PAN_AP_plant"/>
    <property type="match status" value="1"/>
</dbReference>
<evidence type="ECO:0000256" key="3">
    <source>
        <dbReference type="SAM" id="Phobius"/>
    </source>
</evidence>
<organism evidence="6 7">
    <name type="scientific">Olea europaea subsp. europaea</name>
    <dbReference type="NCBI Taxonomy" id="158383"/>
    <lineage>
        <taxon>Eukaryota</taxon>
        <taxon>Viridiplantae</taxon>
        <taxon>Streptophyta</taxon>
        <taxon>Embryophyta</taxon>
        <taxon>Tracheophyta</taxon>
        <taxon>Spermatophyta</taxon>
        <taxon>Magnoliopsida</taxon>
        <taxon>eudicotyledons</taxon>
        <taxon>Gunneridae</taxon>
        <taxon>Pentapetalae</taxon>
        <taxon>asterids</taxon>
        <taxon>lamiids</taxon>
        <taxon>Lamiales</taxon>
        <taxon>Oleaceae</taxon>
        <taxon>Oleeae</taxon>
        <taxon>Olea</taxon>
    </lineage>
</organism>
<sequence length="403" mass="44952">MDPEVGNFTNGLQALNIPQTFTWNGNRPYWRSGPWNGQILIGVQEMYSVYTAGFTVVNYPPGTYSFSVPDAKSLMRMTLNSTGSLVQTMWNYHTQNWDITWLAPKHVCDVYGTCGPFGSCNALSSPICSCLRGFEQKNSQEWGRGNWSGGCVRRKPLLCDRNNITSSGGKEDGFLRLPYMKVPDFVEQGPSRTVEECRSLCLLNCSCIAYSHDPNLGCMFWSQELIDIQQYSNVGVDLYIRLASSELDGHRDKKLIIILPVVVGVVAILICIFIYWWLMARRKGAKGKVDANLNEAGQTYPSDSAGILLKHDMDKVNLEKFPLFTFVTLANATDQFHDDNMLGKGGFGPVYKGKLADGKEIAVKRLSAASGQGMEEFMNEVDVISKLQHRNLVKLLGCCVEKD</sequence>
<dbReference type="InterPro" id="IPR000719">
    <property type="entry name" value="Prot_kinase_dom"/>
</dbReference>
<dbReference type="OrthoDB" id="1934880at2759"/>
<dbReference type="Gene3D" id="3.30.200.20">
    <property type="entry name" value="Phosphorylase Kinase, domain 1"/>
    <property type="match status" value="1"/>
</dbReference>
<keyword evidence="1" id="KW-0732">Signal</keyword>
<keyword evidence="3" id="KW-0812">Transmembrane</keyword>
<dbReference type="PANTHER" id="PTHR32444">
    <property type="entry name" value="BULB-TYPE LECTIN DOMAIN-CONTAINING PROTEIN"/>
    <property type="match status" value="1"/>
</dbReference>
<feature type="transmembrane region" description="Helical" evidence="3">
    <location>
        <begin position="255"/>
        <end position="278"/>
    </location>
</feature>
<dbReference type="InterPro" id="IPR000858">
    <property type="entry name" value="S_locus_glycoprot_dom"/>
</dbReference>
<dbReference type="SMART" id="SM00473">
    <property type="entry name" value="PAN_AP"/>
    <property type="match status" value="1"/>
</dbReference>
<dbReference type="GO" id="GO:0004672">
    <property type="term" value="F:protein kinase activity"/>
    <property type="evidence" value="ECO:0007669"/>
    <property type="project" value="InterPro"/>
</dbReference>
<feature type="domain" description="Protein kinase" evidence="4">
    <location>
        <begin position="336"/>
        <end position="403"/>
    </location>
</feature>
<keyword evidence="6" id="KW-0808">Transferase</keyword>
<feature type="domain" description="Apple" evidence="5">
    <location>
        <begin position="159"/>
        <end position="243"/>
    </location>
</feature>
<evidence type="ECO:0000259" key="5">
    <source>
        <dbReference type="PROSITE" id="PS50948"/>
    </source>
</evidence>
<accession>A0A8S0QSJ9</accession>
<keyword evidence="6" id="KW-0418">Kinase</keyword>
<dbReference type="Pfam" id="PF08276">
    <property type="entry name" value="PAN_2"/>
    <property type="match status" value="1"/>
</dbReference>
<evidence type="ECO:0000259" key="4">
    <source>
        <dbReference type="PROSITE" id="PS50011"/>
    </source>
</evidence>
<gene>
    <name evidence="6" type="ORF">OLEA9_A119954</name>
</gene>
<dbReference type="EMBL" id="CACTIH010001910">
    <property type="protein sequence ID" value="CAA2968460.1"/>
    <property type="molecule type" value="Genomic_DNA"/>
</dbReference>
<keyword evidence="2" id="KW-1015">Disulfide bond</keyword>
<dbReference type="InterPro" id="IPR003609">
    <property type="entry name" value="Pan_app"/>
</dbReference>
<reference evidence="6 7" key="1">
    <citation type="submission" date="2019-12" db="EMBL/GenBank/DDBJ databases">
        <authorList>
            <person name="Alioto T."/>
            <person name="Alioto T."/>
            <person name="Gomez Garrido J."/>
        </authorList>
    </citation>
    <scope>NUCLEOTIDE SEQUENCE [LARGE SCALE GENOMIC DNA]</scope>
</reference>
<comment type="caution">
    <text evidence="6">The sequence shown here is derived from an EMBL/GenBank/DDBJ whole genome shotgun (WGS) entry which is preliminary data.</text>
</comment>
<dbReference type="FunFam" id="3.30.200.20:FF:001238">
    <property type="entry name" value="Os08g0179000 protein"/>
    <property type="match status" value="1"/>
</dbReference>